<dbReference type="SUPFAM" id="SSF53850">
    <property type="entry name" value="Periplasmic binding protein-like II"/>
    <property type="match status" value="1"/>
</dbReference>
<gene>
    <name evidence="5" type="primary">modA</name>
    <name evidence="5" type="ORF">HZI73_16025</name>
</gene>
<dbReference type="GO" id="GO:0030973">
    <property type="term" value="F:molybdate ion binding"/>
    <property type="evidence" value="ECO:0007669"/>
    <property type="project" value="TreeGrafter"/>
</dbReference>
<dbReference type="EMBL" id="CP058649">
    <property type="protein sequence ID" value="QUI23707.1"/>
    <property type="molecule type" value="Genomic_DNA"/>
</dbReference>
<dbReference type="Pfam" id="PF13531">
    <property type="entry name" value="SBP_bac_11"/>
    <property type="match status" value="1"/>
</dbReference>
<dbReference type="PANTHER" id="PTHR30632">
    <property type="entry name" value="MOLYBDATE-BINDING PERIPLASMIC PROTEIN"/>
    <property type="match status" value="1"/>
</dbReference>
<feature type="binding site" evidence="4">
    <location>
        <position position="84"/>
    </location>
    <ligand>
        <name>molybdate</name>
        <dbReference type="ChEBI" id="CHEBI:36264"/>
    </ligand>
</feature>
<dbReference type="AlphaFoldDB" id="A0A8J8MLP8"/>
<dbReference type="Proteomes" id="UP000683246">
    <property type="component" value="Chromosome"/>
</dbReference>
<proteinExistence type="inferred from homology"/>
<dbReference type="Gene3D" id="3.40.190.10">
    <property type="entry name" value="Periplasmic binding protein-like II"/>
    <property type="match status" value="2"/>
</dbReference>
<dbReference type="NCBIfam" id="TIGR01256">
    <property type="entry name" value="modA"/>
    <property type="match status" value="1"/>
</dbReference>
<keyword evidence="6" id="KW-1185">Reference proteome</keyword>
<dbReference type="KEGG" id="vpy:HZI73_16025"/>
<keyword evidence="3" id="KW-0732">Signal</keyword>
<dbReference type="PIRSF" id="PIRSF004846">
    <property type="entry name" value="ModA"/>
    <property type="match status" value="1"/>
</dbReference>
<feature type="binding site" evidence="4">
    <location>
        <position position="218"/>
    </location>
    <ligand>
        <name>molybdate</name>
        <dbReference type="ChEBI" id="CHEBI:36264"/>
    </ligand>
</feature>
<feature type="binding site" evidence="4">
    <location>
        <position position="200"/>
    </location>
    <ligand>
        <name>molybdate</name>
        <dbReference type="ChEBI" id="CHEBI:36264"/>
    </ligand>
</feature>
<dbReference type="GO" id="GO:0046872">
    <property type="term" value="F:metal ion binding"/>
    <property type="evidence" value="ECO:0007669"/>
    <property type="project" value="UniProtKB-KW"/>
</dbReference>
<dbReference type="PANTHER" id="PTHR30632:SF0">
    <property type="entry name" value="SULFATE-BINDING PROTEIN"/>
    <property type="match status" value="1"/>
</dbReference>
<evidence type="ECO:0000313" key="5">
    <source>
        <dbReference type="EMBL" id="QUI23707.1"/>
    </source>
</evidence>
<keyword evidence="2 4" id="KW-0479">Metal-binding</keyword>
<dbReference type="InterPro" id="IPR050682">
    <property type="entry name" value="ModA/WtpA"/>
</dbReference>
<accession>A0A8J8MLP8</accession>
<dbReference type="InterPro" id="IPR005950">
    <property type="entry name" value="ModA"/>
</dbReference>
<protein>
    <submittedName>
        <fullName evidence="5">Molybdate ABC transporter substrate-binding protein</fullName>
    </submittedName>
</protein>
<dbReference type="GO" id="GO:0015689">
    <property type="term" value="P:molybdate ion transport"/>
    <property type="evidence" value="ECO:0007669"/>
    <property type="project" value="InterPro"/>
</dbReference>
<keyword evidence="4" id="KW-0500">Molybdenum</keyword>
<evidence type="ECO:0000256" key="4">
    <source>
        <dbReference type="PIRSR" id="PIRSR004846-1"/>
    </source>
</evidence>
<organism evidence="5 6">
    <name type="scientific">Vallitalea pronyensis</name>
    <dbReference type="NCBI Taxonomy" id="1348613"/>
    <lineage>
        <taxon>Bacteria</taxon>
        <taxon>Bacillati</taxon>
        <taxon>Bacillota</taxon>
        <taxon>Clostridia</taxon>
        <taxon>Lachnospirales</taxon>
        <taxon>Vallitaleaceae</taxon>
        <taxon>Vallitalea</taxon>
    </lineage>
</organism>
<evidence type="ECO:0000256" key="1">
    <source>
        <dbReference type="ARBA" id="ARBA00009175"/>
    </source>
</evidence>
<dbReference type="RefSeq" id="WP_212694392.1">
    <property type="nucleotide sequence ID" value="NZ_CP058649.1"/>
</dbReference>
<comment type="similarity">
    <text evidence="1">Belongs to the bacterial solute-binding protein ModA family.</text>
</comment>
<reference evidence="5" key="1">
    <citation type="submission" date="2020-07" db="EMBL/GenBank/DDBJ databases">
        <title>Vallitalea pronyensis genome.</title>
        <authorList>
            <person name="Postec A."/>
        </authorList>
    </citation>
    <scope>NUCLEOTIDE SEQUENCE</scope>
    <source>
        <strain evidence="5">FatNI3</strain>
    </source>
</reference>
<evidence type="ECO:0000256" key="2">
    <source>
        <dbReference type="ARBA" id="ARBA00022723"/>
    </source>
</evidence>
<sequence length="281" mass="31529">MQQPSMVDLRDNRVVNEVMKMKVAAMVISLAILLCGCNAQAVSEKKTEMTILAAASLTEAFHEIEEAFEEENTHIDLTITFAGSASLAHQIKEGVKADVYVSANEAYMEDMVLEKYISQEDVHVFAHNKLVVMVYKDQKHKISSLEDLIQKDVTIILAEEAQPIGQYTRKMLDKIQQDNLDGEDYTRLFKNNVISYEHSVKAVVAKIEIGEADCGIVYATDRTKANEANIITLDIPDACNQMATYTIGKLTQSQKGAEKFVDYVLGEKGRQVLEKYHYILP</sequence>
<evidence type="ECO:0000313" key="6">
    <source>
        <dbReference type="Proteomes" id="UP000683246"/>
    </source>
</evidence>
<evidence type="ECO:0000256" key="3">
    <source>
        <dbReference type="ARBA" id="ARBA00022729"/>
    </source>
</evidence>
<feature type="binding site" evidence="4">
    <location>
        <position position="56"/>
    </location>
    <ligand>
        <name>molybdate</name>
        <dbReference type="ChEBI" id="CHEBI:36264"/>
    </ligand>
</feature>
<name>A0A8J8MLP8_9FIRM</name>